<dbReference type="SUPFAM" id="SSF53448">
    <property type="entry name" value="Nucleotide-diphospho-sugar transferases"/>
    <property type="match status" value="1"/>
</dbReference>
<evidence type="ECO:0000256" key="7">
    <source>
        <dbReference type="ARBA" id="ARBA00023136"/>
    </source>
</evidence>
<evidence type="ECO:0000256" key="8">
    <source>
        <dbReference type="ARBA" id="ARBA00038152"/>
    </source>
</evidence>
<gene>
    <name evidence="11" type="ORF">JGUZn3_20030</name>
</gene>
<dbReference type="KEGG" id="ebla:JGUZn3_20030"/>
<sequence>MHDRNPMPASIKSQAPTYSVVVPCYNEEENILEFHKRISDVMNKTGESWEVVYVNDGSKDKTLEIVSVLSLEDTHVSYINLSRNFGKEIALTAGLDHAQATDAIIIIDADLQDPPEVITDLIAAKENVDTVYAQRRSRETDTFAKKFTAHLFYRLMERLGDKITIPPDTGDFRLISRRALNALLEMREHHRFMKGLFAWIGFPSKAILYDRAPRHGGTTSFNYWKLWNFALEGITSYTTVPLRITTYIGFFTACVAILYGCFIITKTLLFNNPVSGYPSLITTILFIGGIQIAAIGIVGEYLGRIFNETKHRPLYFIEHLHQAQPTHQDNIPEENLPSLGS</sequence>
<evidence type="ECO:0000256" key="9">
    <source>
        <dbReference type="SAM" id="Phobius"/>
    </source>
</evidence>
<proteinExistence type="inferred from homology"/>
<comment type="similarity">
    <text evidence="8">Belongs to the glycosyltransferase 2 family. GtrB subfamily.</text>
</comment>
<dbReference type="EMBL" id="CP060244">
    <property type="protein sequence ID" value="QNT79208.1"/>
    <property type="molecule type" value="Genomic_DNA"/>
</dbReference>
<keyword evidence="5 9" id="KW-0812">Transmembrane</keyword>
<dbReference type="Gene3D" id="3.90.550.10">
    <property type="entry name" value="Spore Coat Polysaccharide Biosynthesis Protein SpsA, Chain A"/>
    <property type="match status" value="1"/>
</dbReference>
<evidence type="ECO:0000256" key="1">
    <source>
        <dbReference type="ARBA" id="ARBA00004651"/>
    </source>
</evidence>
<keyword evidence="12" id="KW-1185">Reference proteome</keyword>
<dbReference type="InterPro" id="IPR050256">
    <property type="entry name" value="Glycosyltransferase_2"/>
</dbReference>
<feature type="transmembrane region" description="Helical" evidence="9">
    <location>
        <begin position="277"/>
        <end position="302"/>
    </location>
</feature>
<keyword evidence="7 9" id="KW-0472">Membrane</keyword>
<evidence type="ECO:0000313" key="11">
    <source>
        <dbReference type="EMBL" id="QNT79208.1"/>
    </source>
</evidence>
<keyword evidence="6 9" id="KW-1133">Transmembrane helix</keyword>
<dbReference type="InterPro" id="IPR001173">
    <property type="entry name" value="Glyco_trans_2-like"/>
</dbReference>
<evidence type="ECO:0000259" key="10">
    <source>
        <dbReference type="Pfam" id="PF00535"/>
    </source>
</evidence>
<feature type="transmembrane region" description="Helical" evidence="9">
    <location>
        <begin position="244"/>
        <end position="265"/>
    </location>
</feature>
<dbReference type="AlphaFoldDB" id="A0A7H1NTU8"/>
<reference evidence="11 12" key="1">
    <citation type="submission" date="2020-08" db="EMBL/GenBank/DDBJ databases">
        <title>Complete genome sequence of Entomobacter blattae G55GP.</title>
        <authorList>
            <person name="Poehlein A."/>
            <person name="Guzman J."/>
            <person name="Daniel R."/>
            <person name="Vilcinskas A."/>
        </authorList>
    </citation>
    <scope>NUCLEOTIDE SEQUENCE [LARGE SCALE GENOMIC DNA]</scope>
    <source>
        <strain evidence="11 12">G55GP</strain>
    </source>
</reference>
<evidence type="ECO:0000256" key="3">
    <source>
        <dbReference type="ARBA" id="ARBA00022676"/>
    </source>
</evidence>
<evidence type="ECO:0000256" key="6">
    <source>
        <dbReference type="ARBA" id="ARBA00022989"/>
    </source>
</evidence>
<dbReference type="CDD" id="cd04187">
    <property type="entry name" value="DPM1_like_bac"/>
    <property type="match status" value="1"/>
</dbReference>
<organism evidence="11 12">
    <name type="scientific">Entomobacter blattae</name>
    <dbReference type="NCBI Taxonomy" id="2762277"/>
    <lineage>
        <taxon>Bacteria</taxon>
        <taxon>Pseudomonadati</taxon>
        <taxon>Pseudomonadota</taxon>
        <taxon>Alphaproteobacteria</taxon>
        <taxon>Acetobacterales</taxon>
        <taxon>Acetobacteraceae</taxon>
        <taxon>Entomobacter</taxon>
    </lineage>
</organism>
<comment type="subcellular location">
    <subcellularLocation>
        <location evidence="1">Cell membrane</location>
        <topology evidence="1">Multi-pass membrane protein</topology>
    </subcellularLocation>
</comment>
<dbReference type="Pfam" id="PF00535">
    <property type="entry name" value="Glycos_transf_2"/>
    <property type="match status" value="1"/>
</dbReference>
<dbReference type="PANTHER" id="PTHR48090:SF1">
    <property type="entry name" value="PROPHAGE BACTOPRENOL GLUCOSYL TRANSFERASE HOMOLOG"/>
    <property type="match status" value="1"/>
</dbReference>
<keyword evidence="3 11" id="KW-0328">Glycosyltransferase</keyword>
<dbReference type="GO" id="GO:0016757">
    <property type="term" value="F:glycosyltransferase activity"/>
    <property type="evidence" value="ECO:0007669"/>
    <property type="project" value="UniProtKB-KW"/>
</dbReference>
<dbReference type="FunFam" id="3.90.550.10:FF:000079">
    <property type="entry name" value="Probable glycosyl transferase"/>
    <property type="match status" value="1"/>
</dbReference>
<evidence type="ECO:0000313" key="12">
    <source>
        <dbReference type="Proteomes" id="UP000516349"/>
    </source>
</evidence>
<dbReference type="Proteomes" id="UP000516349">
    <property type="component" value="Chromosome"/>
</dbReference>
<evidence type="ECO:0000256" key="4">
    <source>
        <dbReference type="ARBA" id="ARBA00022679"/>
    </source>
</evidence>
<keyword evidence="2" id="KW-1003">Cell membrane</keyword>
<feature type="domain" description="Glycosyltransferase 2-like" evidence="10">
    <location>
        <begin position="19"/>
        <end position="183"/>
    </location>
</feature>
<keyword evidence="4 11" id="KW-0808">Transferase</keyword>
<accession>A0A7H1NTU8</accession>
<protein>
    <submittedName>
        <fullName evidence="11">Putative glycosyltransferase</fullName>
        <ecNumber evidence="11">2.4.-.-</ecNumber>
    </submittedName>
</protein>
<name>A0A7H1NTU8_9PROT</name>
<dbReference type="EC" id="2.4.-.-" evidence="11"/>
<evidence type="ECO:0000256" key="2">
    <source>
        <dbReference type="ARBA" id="ARBA00022475"/>
    </source>
</evidence>
<evidence type="ECO:0000256" key="5">
    <source>
        <dbReference type="ARBA" id="ARBA00022692"/>
    </source>
</evidence>
<dbReference type="InterPro" id="IPR029044">
    <property type="entry name" value="Nucleotide-diphossugar_trans"/>
</dbReference>
<dbReference type="GO" id="GO:0005886">
    <property type="term" value="C:plasma membrane"/>
    <property type="evidence" value="ECO:0007669"/>
    <property type="project" value="UniProtKB-SubCell"/>
</dbReference>
<dbReference type="PANTHER" id="PTHR48090">
    <property type="entry name" value="UNDECAPRENYL-PHOSPHATE 4-DEOXY-4-FORMAMIDO-L-ARABINOSE TRANSFERASE-RELATED"/>
    <property type="match status" value="1"/>
</dbReference>